<comment type="similarity">
    <text evidence="7">Belongs to the MHC class I family.</text>
</comment>
<evidence type="ECO:0000313" key="10">
    <source>
        <dbReference type="EMBL" id="KAG8549003.1"/>
    </source>
</evidence>
<dbReference type="PROSITE" id="PS50835">
    <property type="entry name" value="IG_LIKE"/>
    <property type="match status" value="1"/>
</dbReference>
<evidence type="ECO:0000313" key="11">
    <source>
        <dbReference type="Proteomes" id="UP000824782"/>
    </source>
</evidence>
<feature type="non-terminal residue" evidence="10">
    <location>
        <position position="1"/>
    </location>
</feature>
<keyword evidence="8" id="KW-0812">Transmembrane</keyword>
<dbReference type="FunFam" id="3.30.500.10:FF:000003">
    <property type="entry name" value="IgG receptor FcRn large subunit p51"/>
    <property type="match status" value="1"/>
</dbReference>
<dbReference type="PANTHER" id="PTHR16675:SF286">
    <property type="entry name" value="MHC CLASS I ANTIGEN"/>
    <property type="match status" value="1"/>
</dbReference>
<dbReference type="SMART" id="SM00407">
    <property type="entry name" value="IGc1"/>
    <property type="match status" value="1"/>
</dbReference>
<dbReference type="GO" id="GO:0009897">
    <property type="term" value="C:external side of plasma membrane"/>
    <property type="evidence" value="ECO:0007669"/>
    <property type="project" value="TreeGrafter"/>
</dbReference>
<dbReference type="PANTHER" id="PTHR16675">
    <property type="entry name" value="MHC CLASS I-RELATED"/>
    <property type="match status" value="1"/>
</dbReference>
<dbReference type="InterPro" id="IPR011162">
    <property type="entry name" value="MHC_I/II-like_Ag-recog"/>
</dbReference>
<feature type="domain" description="Ig-like" evidence="9">
    <location>
        <begin position="183"/>
        <end position="268"/>
    </location>
</feature>
<keyword evidence="5" id="KW-1015">Disulfide bond</keyword>
<dbReference type="AlphaFoldDB" id="A0AAV6ZLF9"/>
<dbReference type="Proteomes" id="UP000824782">
    <property type="component" value="Unassembled WGS sequence"/>
</dbReference>
<dbReference type="GO" id="GO:0005615">
    <property type="term" value="C:extracellular space"/>
    <property type="evidence" value="ECO:0007669"/>
    <property type="project" value="TreeGrafter"/>
</dbReference>
<evidence type="ECO:0000256" key="8">
    <source>
        <dbReference type="SAM" id="Phobius"/>
    </source>
</evidence>
<keyword evidence="11" id="KW-1185">Reference proteome</keyword>
<evidence type="ECO:0000256" key="6">
    <source>
        <dbReference type="ARBA" id="ARBA00023180"/>
    </source>
</evidence>
<dbReference type="InterPro" id="IPR003597">
    <property type="entry name" value="Ig_C1-set"/>
</dbReference>
<organism evidence="10 11">
    <name type="scientific">Engystomops pustulosus</name>
    <name type="common">Tungara frog</name>
    <name type="synonym">Physalaemus pustulosus</name>
    <dbReference type="NCBI Taxonomy" id="76066"/>
    <lineage>
        <taxon>Eukaryota</taxon>
        <taxon>Metazoa</taxon>
        <taxon>Chordata</taxon>
        <taxon>Craniata</taxon>
        <taxon>Vertebrata</taxon>
        <taxon>Euteleostomi</taxon>
        <taxon>Amphibia</taxon>
        <taxon>Batrachia</taxon>
        <taxon>Anura</taxon>
        <taxon>Neobatrachia</taxon>
        <taxon>Hyloidea</taxon>
        <taxon>Leptodactylidae</taxon>
        <taxon>Leiuperinae</taxon>
        <taxon>Engystomops</taxon>
    </lineage>
</organism>
<dbReference type="Pfam" id="PF07654">
    <property type="entry name" value="C1-set"/>
    <property type="match status" value="1"/>
</dbReference>
<dbReference type="Gene3D" id="2.60.40.10">
    <property type="entry name" value="Immunoglobulins"/>
    <property type="match status" value="1"/>
</dbReference>
<reference evidence="10" key="1">
    <citation type="thesis" date="2020" institute="ProQuest LLC" country="789 East Eisenhower Parkway, Ann Arbor, MI, USA">
        <title>Comparative Genomics and Chromosome Evolution.</title>
        <authorList>
            <person name="Mudd A.B."/>
        </authorList>
    </citation>
    <scope>NUCLEOTIDE SEQUENCE</scope>
    <source>
        <strain evidence="10">237g6f4</strain>
        <tissue evidence="10">Blood</tissue>
    </source>
</reference>
<accession>A0AAV6ZLF9</accession>
<dbReference type="SUPFAM" id="SSF54452">
    <property type="entry name" value="MHC antigen-recognition domain"/>
    <property type="match status" value="1"/>
</dbReference>
<keyword evidence="6" id="KW-0325">Glycoprotein</keyword>
<dbReference type="InterPro" id="IPR037055">
    <property type="entry name" value="MHC_I-like_Ag-recog_sf"/>
</dbReference>
<evidence type="ECO:0000256" key="2">
    <source>
        <dbReference type="ARBA" id="ARBA00022475"/>
    </source>
</evidence>
<dbReference type="GO" id="GO:0006955">
    <property type="term" value="P:immune response"/>
    <property type="evidence" value="ECO:0007669"/>
    <property type="project" value="TreeGrafter"/>
</dbReference>
<feature type="transmembrane region" description="Helical" evidence="8">
    <location>
        <begin position="279"/>
        <end position="301"/>
    </location>
</feature>
<gene>
    <name evidence="10" type="ORF">GDO81_023191</name>
</gene>
<dbReference type="InterPro" id="IPR001039">
    <property type="entry name" value="MHC_I_a_a1/a2"/>
</dbReference>
<name>A0AAV6ZLF9_ENGPU</name>
<dbReference type="Pfam" id="PF00129">
    <property type="entry name" value="MHC_I"/>
    <property type="match status" value="1"/>
</dbReference>
<dbReference type="InterPro" id="IPR011161">
    <property type="entry name" value="MHC_I-like_Ag-recog"/>
</dbReference>
<dbReference type="EMBL" id="WNYA01000271">
    <property type="protein sequence ID" value="KAG8549003.1"/>
    <property type="molecule type" value="Genomic_DNA"/>
</dbReference>
<dbReference type="InterPro" id="IPR007110">
    <property type="entry name" value="Ig-like_dom"/>
</dbReference>
<protein>
    <recommendedName>
        <fullName evidence="9">Ig-like domain-containing protein</fullName>
    </recommendedName>
</protein>
<comment type="subcellular location">
    <subcellularLocation>
        <location evidence="1">Cell membrane</location>
    </subcellularLocation>
</comment>
<dbReference type="InterPro" id="IPR036179">
    <property type="entry name" value="Ig-like_dom_sf"/>
</dbReference>
<keyword evidence="3" id="KW-0732">Signal</keyword>
<dbReference type="Gene3D" id="3.30.500.10">
    <property type="entry name" value="MHC class I-like antigen recognition-like"/>
    <property type="match status" value="1"/>
</dbReference>
<comment type="caution">
    <text evidence="10">The sequence shown here is derived from an EMBL/GenBank/DDBJ whole genome shotgun (WGS) entry which is preliminary data.</text>
</comment>
<evidence type="ECO:0000256" key="4">
    <source>
        <dbReference type="ARBA" id="ARBA00023136"/>
    </source>
</evidence>
<keyword evidence="2" id="KW-1003">Cell membrane</keyword>
<evidence type="ECO:0000256" key="5">
    <source>
        <dbReference type="ARBA" id="ARBA00023157"/>
    </source>
</evidence>
<proteinExistence type="inferred from homology"/>
<keyword evidence="8" id="KW-1133">Transmembrane helix</keyword>
<dbReference type="PRINTS" id="PR01638">
    <property type="entry name" value="MHCCLASSI"/>
</dbReference>
<evidence type="ECO:0000256" key="7">
    <source>
        <dbReference type="RuleBase" id="RU004439"/>
    </source>
</evidence>
<evidence type="ECO:0000259" key="9">
    <source>
        <dbReference type="PROSITE" id="PS50835"/>
    </source>
</evidence>
<sequence length="307" mass="35290">SHTLRYYVIAASAPGSGLPEYSFSGYVDDQQIELYNSELRRNVPVAPWMKEKEEAEYWEGQTWFRKSDEAFLRHETKMWMKRFNHTGGSHFVQIMTGCELRDDGSIARSKRFTYDGEEFMYYDPSTGVFIPSKAEARITTQEWNMEGHGCTESTRQYMAAECIERLKRFIEFGREDLERKVRPRVKVSGRESGDVTKLHCVVYGFLPRAVDVRWMKNGVDDVPTYETTHVLPNPDGTYQIRVSVDVISKEVDTYLCYVDHSSLEEPLLVPWEKKSKSHLAVVAGVVIIIVLLLAAGGITLYRSKCPE</sequence>
<dbReference type="InterPro" id="IPR050208">
    <property type="entry name" value="MHC_class-I_related"/>
</dbReference>
<dbReference type="SUPFAM" id="SSF48726">
    <property type="entry name" value="Immunoglobulin"/>
    <property type="match status" value="1"/>
</dbReference>
<evidence type="ECO:0000256" key="3">
    <source>
        <dbReference type="ARBA" id="ARBA00022729"/>
    </source>
</evidence>
<dbReference type="InterPro" id="IPR013783">
    <property type="entry name" value="Ig-like_fold"/>
</dbReference>
<evidence type="ECO:0000256" key="1">
    <source>
        <dbReference type="ARBA" id="ARBA00004236"/>
    </source>
</evidence>
<keyword evidence="4 8" id="KW-0472">Membrane</keyword>